<dbReference type="PANTHER" id="PTHR31377">
    <property type="entry name" value="AGMATINE DEIMINASE-RELATED"/>
    <property type="match status" value="1"/>
</dbReference>
<name>A0A133XWI6_9ACTN</name>
<dbReference type="STRING" id="1393034.HMPREF3192_00379"/>
<dbReference type="Pfam" id="PF04371">
    <property type="entry name" value="PAD_porph"/>
    <property type="match status" value="2"/>
</dbReference>
<dbReference type="EC" id="3.5.3.12" evidence="2"/>
<dbReference type="OrthoDB" id="9808013at2"/>
<dbReference type="PATRIC" id="fig|1393034.3.peg.368"/>
<sequence length="405" mass="45710">MRTITESESTPLADGFYMPAEFAPQTRVWMGWPHRTDTWAHGAKPAQEQYAEIARAIAEFTPVTMCVNQADYANAKAVFEDDENVTVVEMTTDDAWFRDTAATFVIDDKGNKRAVHWHFNAYGGLIDGLYFPWDKDEQIAMKMAELAGVRRYRPDEMILEGGSITVDGEGTVIVTDQCLLSPGRTASVIRVEEPDAGIWPYYTLKYEPWSEELREYMNEQLKKYLGVKKVIWVKEGIDPEETNGHIDDVATFIAPGVVAVIWTDDPEYPFYKQCHAAYETLSKATDAKGRSFKLYKLPMPAKPLYMTQEACDSIDIDENAEPRVADEPLIASYMNYLVTNKGVITPQYGDKNDELAIKTLQDMYDEVWGKDVYKVVGVQSEQVVYGGGNIHCITQQEPAPVAVKK</sequence>
<dbReference type="HAMAP" id="MF_01841">
    <property type="entry name" value="Agmatine_deimin"/>
    <property type="match status" value="1"/>
</dbReference>
<dbReference type="GO" id="GO:0047632">
    <property type="term" value="F:agmatine deiminase activity"/>
    <property type="evidence" value="ECO:0007669"/>
    <property type="project" value="UniProtKB-UniRule"/>
</dbReference>
<keyword evidence="4" id="KW-1185">Reference proteome</keyword>
<evidence type="ECO:0000256" key="1">
    <source>
        <dbReference type="ARBA" id="ARBA00022801"/>
    </source>
</evidence>
<keyword evidence="1 2" id="KW-0378">Hydrolase</keyword>
<dbReference type="Gene3D" id="3.75.10.10">
    <property type="entry name" value="L-arginine/glycine Amidinotransferase, Chain A"/>
    <property type="match status" value="1"/>
</dbReference>
<dbReference type="AlphaFoldDB" id="A0A133XWI6"/>
<dbReference type="RefSeq" id="WP_066304781.1">
    <property type="nucleotide sequence ID" value="NZ_KQ959486.1"/>
</dbReference>
<dbReference type="InterPro" id="IPR017754">
    <property type="entry name" value="Agmatine_deiminase"/>
</dbReference>
<proteinExistence type="inferred from homology"/>
<feature type="active site" description="Amidino-cysteine intermediate" evidence="2">
    <location>
        <position position="392"/>
    </location>
</feature>
<comment type="catalytic activity">
    <reaction evidence="2">
        <text>agmatine + H2O = N-carbamoylputrescine + NH4(+)</text>
        <dbReference type="Rhea" id="RHEA:18037"/>
        <dbReference type="ChEBI" id="CHEBI:15377"/>
        <dbReference type="ChEBI" id="CHEBI:28938"/>
        <dbReference type="ChEBI" id="CHEBI:58145"/>
        <dbReference type="ChEBI" id="CHEBI:58318"/>
        <dbReference type="EC" id="3.5.3.12"/>
    </reaction>
</comment>
<dbReference type="Proteomes" id="UP000070675">
    <property type="component" value="Unassembled WGS sequence"/>
</dbReference>
<dbReference type="PANTHER" id="PTHR31377:SF0">
    <property type="entry name" value="AGMATINE DEIMINASE-RELATED"/>
    <property type="match status" value="1"/>
</dbReference>
<dbReference type="SUPFAM" id="SSF55909">
    <property type="entry name" value="Pentein"/>
    <property type="match status" value="1"/>
</dbReference>
<dbReference type="InterPro" id="IPR007466">
    <property type="entry name" value="Peptidyl-Arg-deiminase_porph"/>
</dbReference>
<dbReference type="GO" id="GO:0009446">
    <property type="term" value="P:putrescine biosynthetic process"/>
    <property type="evidence" value="ECO:0007669"/>
    <property type="project" value="InterPro"/>
</dbReference>
<evidence type="ECO:0000313" key="4">
    <source>
        <dbReference type="Proteomes" id="UP000070675"/>
    </source>
</evidence>
<accession>A0A133XWI6</accession>
<dbReference type="EMBL" id="LSCR01000005">
    <property type="protein sequence ID" value="KXB35298.1"/>
    <property type="molecule type" value="Genomic_DNA"/>
</dbReference>
<comment type="caution">
    <text evidence="3">The sequence shown here is derived from an EMBL/GenBank/DDBJ whole genome shotgun (WGS) entry which is preliminary data.</text>
</comment>
<evidence type="ECO:0000313" key="3">
    <source>
        <dbReference type="EMBL" id="KXB35298.1"/>
    </source>
</evidence>
<organism evidence="3 4">
    <name type="scientific">Atopobium deltae</name>
    <dbReference type="NCBI Taxonomy" id="1393034"/>
    <lineage>
        <taxon>Bacteria</taxon>
        <taxon>Bacillati</taxon>
        <taxon>Actinomycetota</taxon>
        <taxon>Coriobacteriia</taxon>
        <taxon>Coriobacteriales</taxon>
        <taxon>Atopobiaceae</taxon>
        <taxon>Atopobium</taxon>
    </lineage>
</organism>
<dbReference type="GO" id="GO:0004668">
    <property type="term" value="F:protein-arginine deiminase activity"/>
    <property type="evidence" value="ECO:0007669"/>
    <property type="project" value="InterPro"/>
</dbReference>
<gene>
    <name evidence="2" type="primary">aguA</name>
    <name evidence="3" type="ORF">HMPREF3192_00379</name>
</gene>
<evidence type="ECO:0000256" key="2">
    <source>
        <dbReference type="HAMAP-Rule" id="MF_01841"/>
    </source>
</evidence>
<comment type="similarity">
    <text evidence="2">Belongs to the agmatine deiminase family.</text>
</comment>
<protein>
    <recommendedName>
        <fullName evidence="2">Putative agmatine deiminase</fullName>
        <ecNumber evidence="2">3.5.3.12</ecNumber>
    </recommendedName>
    <alternativeName>
        <fullName evidence="2">Agmatine iminohydrolase</fullName>
    </alternativeName>
</protein>
<reference evidence="4" key="1">
    <citation type="submission" date="2016-01" db="EMBL/GenBank/DDBJ databases">
        <authorList>
            <person name="Mitreva M."/>
            <person name="Pepin K.H."/>
            <person name="Mihindukulasuriya K.A."/>
            <person name="Fulton R."/>
            <person name="Fronick C."/>
            <person name="O'Laughlin M."/>
            <person name="Miner T."/>
            <person name="Herter B."/>
            <person name="Rosa B.A."/>
            <person name="Cordes M."/>
            <person name="Tomlinson C."/>
            <person name="Wollam A."/>
            <person name="Palsikar V.B."/>
            <person name="Mardis E.R."/>
            <person name="Wilson R.K."/>
        </authorList>
    </citation>
    <scope>NUCLEOTIDE SEQUENCE [LARGE SCALE GENOMIC DNA]</scope>
    <source>
        <strain evidence="4">DNF00019</strain>
    </source>
</reference>